<sequence>MHINDLPVEILGEIFEAATLKGYLTPNKFVLLVFALRPGFAPFNLIHVCRLWRDVAFSLLSLWTHLNGVQHEPLQPRIPAMTYWLECSQDAALHFRLSAWEDSRGTPFDAQHSRRMLRVFSKHVHRWRSLSIDVGDDLLDDLSVVLQEAAVPPPLEGLEIEFEHEDIAAFKVDKLASLLHNLDSLTRVHWVNPQGCTLPDLPWRQLKMISIKTLFEPEEVLECLAQCVSATSVSIIGWQDPAHALTLPELPHITLETLTSLTLNKSSDPLPMLSCFTLPSLEYLEVGVYKRDFDALERFVKRSKCPLKTLIVIDTTFQSDDIADFFAFEHLKAIPNVKLGPAHFEPEMLKLMKLLEASGARNLPPLVVWKEWHSNWPFFVGWKESGRLGARYIFENGKVTRTR</sequence>
<dbReference type="EMBL" id="NHYE01001421">
    <property type="protein sequence ID" value="PPQ95592.1"/>
    <property type="molecule type" value="Genomic_DNA"/>
</dbReference>
<keyword evidence="2" id="KW-1185">Reference proteome</keyword>
<name>A0A409XXU2_9AGAR</name>
<dbReference type="Proteomes" id="UP000284706">
    <property type="component" value="Unassembled WGS sequence"/>
</dbReference>
<evidence type="ECO:0000313" key="2">
    <source>
        <dbReference type="Proteomes" id="UP000284706"/>
    </source>
</evidence>
<gene>
    <name evidence="1" type="ORF">CVT26_008619</name>
</gene>
<organism evidence="1 2">
    <name type="scientific">Gymnopilus dilepis</name>
    <dbReference type="NCBI Taxonomy" id="231916"/>
    <lineage>
        <taxon>Eukaryota</taxon>
        <taxon>Fungi</taxon>
        <taxon>Dikarya</taxon>
        <taxon>Basidiomycota</taxon>
        <taxon>Agaricomycotina</taxon>
        <taxon>Agaricomycetes</taxon>
        <taxon>Agaricomycetidae</taxon>
        <taxon>Agaricales</taxon>
        <taxon>Agaricineae</taxon>
        <taxon>Hymenogastraceae</taxon>
        <taxon>Gymnopilus</taxon>
    </lineage>
</organism>
<accession>A0A409XXU2</accession>
<dbReference type="OrthoDB" id="3071612at2759"/>
<dbReference type="AlphaFoldDB" id="A0A409XXU2"/>
<dbReference type="InParanoid" id="A0A409XXU2"/>
<evidence type="ECO:0000313" key="1">
    <source>
        <dbReference type="EMBL" id="PPQ95592.1"/>
    </source>
</evidence>
<comment type="caution">
    <text evidence="1">The sequence shown here is derived from an EMBL/GenBank/DDBJ whole genome shotgun (WGS) entry which is preliminary data.</text>
</comment>
<protein>
    <submittedName>
        <fullName evidence="1">Uncharacterized protein</fullName>
    </submittedName>
</protein>
<reference evidence="1 2" key="1">
    <citation type="journal article" date="2018" name="Evol. Lett.">
        <title>Horizontal gene cluster transfer increased hallucinogenic mushroom diversity.</title>
        <authorList>
            <person name="Reynolds H.T."/>
            <person name="Vijayakumar V."/>
            <person name="Gluck-Thaler E."/>
            <person name="Korotkin H.B."/>
            <person name="Matheny P.B."/>
            <person name="Slot J.C."/>
        </authorList>
    </citation>
    <scope>NUCLEOTIDE SEQUENCE [LARGE SCALE GENOMIC DNA]</scope>
    <source>
        <strain evidence="1 2">SRW20</strain>
    </source>
</reference>
<proteinExistence type="predicted"/>